<protein>
    <recommendedName>
        <fullName evidence="4">Beta-N-acetylhexosaminidase</fullName>
    </recommendedName>
</protein>
<dbReference type="Gene3D" id="3.20.20.80">
    <property type="entry name" value="Glycosidases"/>
    <property type="match status" value="1"/>
</dbReference>
<dbReference type="STRING" id="7398.A0A1A9Z293"/>
<dbReference type="VEuPathDB" id="VectorBase:GPAI001519"/>
<dbReference type="InterPro" id="IPR038901">
    <property type="entry name" value="HEXDC-like"/>
</dbReference>
<evidence type="ECO:0000313" key="3">
    <source>
        <dbReference type="Proteomes" id="UP000092445"/>
    </source>
</evidence>
<dbReference type="GO" id="GO:0015929">
    <property type="term" value="F:hexosaminidase activity"/>
    <property type="evidence" value="ECO:0007669"/>
    <property type="project" value="InterPro"/>
</dbReference>
<dbReference type="SUPFAM" id="SSF51445">
    <property type="entry name" value="(Trans)glycosidases"/>
    <property type="match status" value="1"/>
</dbReference>
<evidence type="ECO:0000256" key="1">
    <source>
        <dbReference type="ARBA" id="ARBA00022729"/>
    </source>
</evidence>
<keyword evidence="1" id="KW-0732">Signal</keyword>
<dbReference type="Proteomes" id="UP000092445">
    <property type="component" value="Unassembled WGS sequence"/>
</dbReference>
<reference evidence="3" key="1">
    <citation type="submission" date="2014-03" db="EMBL/GenBank/DDBJ databases">
        <authorList>
            <person name="Aksoy S."/>
            <person name="Warren W."/>
            <person name="Wilson R.K."/>
        </authorList>
    </citation>
    <scope>NUCLEOTIDE SEQUENCE [LARGE SCALE GENOMIC DNA]</scope>
    <source>
        <strain evidence="3">IAEA</strain>
    </source>
</reference>
<sequence length="203" mass="23034">MSSSDSLPLTENKQIVHPAFYVVATATTCLSQQLHIGPETGEAPKERLVHFDLKGAPAKIRFLKQLLTTLKTLGATGLLIEYEDMFPFEGPLANLSATDAYKKEDLKGFLETCALRGFTIMPLVQYFGHLEYALKLQEFSAMRETPESPQSIRPSRKQSMDFLEEFLRQVIEFHLQFVNELTTTLKMTHIHIILCLTNKETLL</sequence>
<name>A0A1A9Z293_GLOPL</name>
<accession>A0A1A9Z293</accession>
<dbReference type="PANTHER" id="PTHR21040">
    <property type="entry name" value="BCDNA.GH04120"/>
    <property type="match status" value="1"/>
</dbReference>
<reference evidence="2" key="2">
    <citation type="submission" date="2020-05" db="UniProtKB">
        <authorList>
            <consortium name="EnsemblMetazoa"/>
        </authorList>
    </citation>
    <scope>IDENTIFICATION</scope>
    <source>
        <strain evidence="2">IAEA</strain>
    </source>
</reference>
<keyword evidence="3" id="KW-1185">Reference proteome</keyword>
<evidence type="ECO:0008006" key="4">
    <source>
        <dbReference type="Google" id="ProtNLM"/>
    </source>
</evidence>
<dbReference type="PANTHER" id="PTHR21040:SF8">
    <property type="entry name" value="BCDNA.GH04120"/>
    <property type="match status" value="1"/>
</dbReference>
<organism evidence="2 3">
    <name type="scientific">Glossina pallidipes</name>
    <name type="common">Tsetse fly</name>
    <dbReference type="NCBI Taxonomy" id="7398"/>
    <lineage>
        <taxon>Eukaryota</taxon>
        <taxon>Metazoa</taxon>
        <taxon>Ecdysozoa</taxon>
        <taxon>Arthropoda</taxon>
        <taxon>Hexapoda</taxon>
        <taxon>Insecta</taxon>
        <taxon>Pterygota</taxon>
        <taxon>Neoptera</taxon>
        <taxon>Endopterygota</taxon>
        <taxon>Diptera</taxon>
        <taxon>Brachycera</taxon>
        <taxon>Muscomorpha</taxon>
        <taxon>Hippoboscoidea</taxon>
        <taxon>Glossinidae</taxon>
        <taxon>Glossina</taxon>
    </lineage>
</organism>
<proteinExistence type="predicted"/>
<evidence type="ECO:0000313" key="2">
    <source>
        <dbReference type="EnsemblMetazoa" id="GPAI001519-PA"/>
    </source>
</evidence>
<dbReference type="EnsemblMetazoa" id="GPAI001519-RA">
    <property type="protein sequence ID" value="GPAI001519-PA"/>
    <property type="gene ID" value="GPAI001519"/>
</dbReference>
<dbReference type="InterPro" id="IPR017853">
    <property type="entry name" value="GH"/>
</dbReference>
<dbReference type="AlphaFoldDB" id="A0A1A9Z293"/>